<evidence type="ECO:0000313" key="1">
    <source>
        <dbReference type="EMBL" id="QJT02470.1"/>
    </source>
</evidence>
<dbReference type="Pfam" id="PF13489">
    <property type="entry name" value="Methyltransf_23"/>
    <property type="match status" value="1"/>
</dbReference>
<dbReference type="Gene3D" id="3.40.50.150">
    <property type="entry name" value="Vaccinia Virus protein VP39"/>
    <property type="match status" value="1"/>
</dbReference>
<sequence length="222" mass="23610">MPKPPLLSSPELERSSVVANNTMNRERGLTGVNSYARELGVDLLAHLAHRPAPSWLDLCSGEGRALREAASALPAEAVLTAVDLVGPLAPRSAPPALEEIVASVSSWTPPRTYDLITCVHGLHYIGDQLGLLTRAASWLTEDGLLAAHFDPESVRHADGSPAARPALSALRAAGYSYSPRHHRLTLRGGRPVQLPFHYLGADPTAGPNYTGQPAIASYYTAS</sequence>
<evidence type="ECO:0000313" key="2">
    <source>
        <dbReference type="Proteomes" id="UP000502665"/>
    </source>
</evidence>
<protein>
    <submittedName>
        <fullName evidence="1">Class I SAM-dependent methyltransferase</fullName>
    </submittedName>
</protein>
<dbReference type="GO" id="GO:0032259">
    <property type="term" value="P:methylation"/>
    <property type="evidence" value="ECO:0007669"/>
    <property type="project" value="UniProtKB-KW"/>
</dbReference>
<proteinExistence type="predicted"/>
<dbReference type="AlphaFoldDB" id="A0A6M4WPC5"/>
<dbReference type="GO" id="GO:0008168">
    <property type="term" value="F:methyltransferase activity"/>
    <property type="evidence" value="ECO:0007669"/>
    <property type="project" value="UniProtKB-KW"/>
</dbReference>
<gene>
    <name evidence="1" type="ORF">G9272_20880</name>
</gene>
<dbReference type="InterPro" id="IPR029063">
    <property type="entry name" value="SAM-dependent_MTases_sf"/>
</dbReference>
<keyword evidence="1" id="KW-0489">Methyltransferase</keyword>
<accession>A0A6M4WPC5</accession>
<name>A0A6M4WPC5_9ACTN</name>
<organism evidence="1 2">
    <name type="scientific">Streptomyces asoensis</name>
    <dbReference type="NCBI Taxonomy" id="249586"/>
    <lineage>
        <taxon>Bacteria</taxon>
        <taxon>Bacillati</taxon>
        <taxon>Actinomycetota</taxon>
        <taxon>Actinomycetes</taxon>
        <taxon>Kitasatosporales</taxon>
        <taxon>Streptomycetaceae</taxon>
        <taxon>Streptomyces</taxon>
    </lineage>
</organism>
<dbReference type="SUPFAM" id="SSF53335">
    <property type="entry name" value="S-adenosyl-L-methionine-dependent methyltransferases"/>
    <property type="match status" value="1"/>
</dbReference>
<dbReference type="RefSeq" id="WP_171397990.1">
    <property type="nucleotide sequence ID" value="NZ_CP049838.1"/>
</dbReference>
<dbReference type="EMBL" id="CP049838">
    <property type="protein sequence ID" value="QJT02470.1"/>
    <property type="molecule type" value="Genomic_DNA"/>
</dbReference>
<dbReference type="CDD" id="cd02440">
    <property type="entry name" value="AdoMet_MTases"/>
    <property type="match status" value="1"/>
</dbReference>
<keyword evidence="1" id="KW-0808">Transferase</keyword>
<keyword evidence="2" id="KW-1185">Reference proteome</keyword>
<reference evidence="1" key="1">
    <citation type="submission" date="2020-03" db="EMBL/GenBank/DDBJ databases">
        <title>Molecular networking-based the target discovery of potent antiproliferative macrolactams: 5/6/7/16 polycyclic ansamycins and glycosylated trienomycin from Streptomyces cacaoi subsp. asoensis.</title>
        <authorList>
            <person name="Liu L.-L."/>
        </authorList>
    </citation>
    <scope>NUCLEOTIDE SEQUENCE [LARGE SCALE GENOMIC DNA]</scope>
    <source>
        <strain evidence="1">H2S5</strain>
    </source>
</reference>
<dbReference type="Proteomes" id="UP000502665">
    <property type="component" value="Chromosome"/>
</dbReference>